<gene>
    <name evidence="2" type="ORF">GCM10009560_23570</name>
</gene>
<keyword evidence="3" id="KW-1185">Reference proteome</keyword>
<evidence type="ECO:0000313" key="3">
    <source>
        <dbReference type="Proteomes" id="UP001501578"/>
    </source>
</evidence>
<reference evidence="3" key="1">
    <citation type="journal article" date="2019" name="Int. J. Syst. Evol. Microbiol.">
        <title>The Global Catalogue of Microorganisms (GCM) 10K type strain sequencing project: providing services to taxonomists for standard genome sequencing and annotation.</title>
        <authorList>
            <consortium name="The Broad Institute Genomics Platform"/>
            <consortium name="The Broad Institute Genome Sequencing Center for Infectious Disease"/>
            <person name="Wu L."/>
            <person name="Ma J."/>
        </authorList>
    </citation>
    <scope>NUCLEOTIDE SEQUENCE [LARGE SCALE GENOMIC DNA]</scope>
    <source>
        <strain evidence="3">JCM 11136</strain>
    </source>
</reference>
<dbReference type="RefSeq" id="WP_343949823.1">
    <property type="nucleotide sequence ID" value="NZ_BAAAHQ010000009.1"/>
</dbReference>
<comment type="caution">
    <text evidence="2">The sequence shown here is derived from an EMBL/GenBank/DDBJ whole genome shotgun (WGS) entry which is preliminary data.</text>
</comment>
<dbReference type="Proteomes" id="UP001501578">
    <property type="component" value="Unassembled WGS sequence"/>
</dbReference>
<evidence type="ECO:0000313" key="2">
    <source>
        <dbReference type="EMBL" id="GAA0923561.1"/>
    </source>
</evidence>
<dbReference type="EMBL" id="BAAAHQ010000009">
    <property type="protein sequence ID" value="GAA0923561.1"/>
    <property type="molecule type" value="Genomic_DNA"/>
</dbReference>
<evidence type="ECO:0000256" key="1">
    <source>
        <dbReference type="SAM" id="MobiDB-lite"/>
    </source>
</evidence>
<proteinExistence type="predicted"/>
<feature type="region of interest" description="Disordered" evidence="1">
    <location>
        <begin position="71"/>
        <end position="94"/>
    </location>
</feature>
<organism evidence="2 3">
    <name type="scientific">Nonomuraea longicatena</name>
    <dbReference type="NCBI Taxonomy" id="83682"/>
    <lineage>
        <taxon>Bacteria</taxon>
        <taxon>Bacillati</taxon>
        <taxon>Actinomycetota</taxon>
        <taxon>Actinomycetes</taxon>
        <taxon>Streptosporangiales</taxon>
        <taxon>Streptosporangiaceae</taxon>
        <taxon>Nonomuraea</taxon>
    </lineage>
</organism>
<sequence length="94" mass="10368">MTGSLAEPFVLAIRGLGPYCLVERTPETRVWEEDTALCGQSVMVCNQGGKLRAWEPADDPVCAECLSIHQRSAPPTPETAAELETASRRRRRRA</sequence>
<accession>A0ABP3ZQC8</accession>
<protein>
    <submittedName>
        <fullName evidence="2">Uncharacterized protein</fullName>
    </submittedName>
</protein>
<name>A0ABP3ZQC8_9ACTN</name>